<dbReference type="Proteomes" id="UP000472372">
    <property type="component" value="Chromosome 1"/>
</dbReference>
<dbReference type="EMBL" id="HG992977">
    <property type="protein sequence ID" value="CAE7002485.1"/>
    <property type="molecule type" value="Genomic_DNA"/>
</dbReference>
<protein>
    <submittedName>
        <fullName evidence="1">Uncharacterized protein</fullName>
    </submittedName>
</protein>
<dbReference type="AlphaFoldDB" id="A0A6S6VV98"/>
<name>A0A6S6VV98_9PLEO</name>
<sequence>MKFLTSVVMFSMLSGAFAVKLAGTCLAIAEYDQGVIVPKHAFGFCRENGGDGGEWCISRNLCTRENNECTIVRPVGKEPYARCT</sequence>
<gene>
    <name evidence="1" type="ORF">PTTW11_01396</name>
</gene>
<accession>A0A6S6VV98</accession>
<evidence type="ECO:0000313" key="2">
    <source>
        <dbReference type="Proteomes" id="UP000472372"/>
    </source>
</evidence>
<organism evidence="1 2">
    <name type="scientific">Pyrenophora teres f. teres</name>
    <dbReference type="NCBI Taxonomy" id="97479"/>
    <lineage>
        <taxon>Eukaryota</taxon>
        <taxon>Fungi</taxon>
        <taxon>Dikarya</taxon>
        <taxon>Ascomycota</taxon>
        <taxon>Pezizomycotina</taxon>
        <taxon>Dothideomycetes</taxon>
        <taxon>Pleosporomycetidae</taxon>
        <taxon>Pleosporales</taxon>
        <taxon>Pleosporineae</taxon>
        <taxon>Pleosporaceae</taxon>
        <taxon>Pyrenophora</taxon>
    </lineage>
</organism>
<evidence type="ECO:0000313" key="1">
    <source>
        <dbReference type="EMBL" id="CAE7002485.1"/>
    </source>
</evidence>
<proteinExistence type="predicted"/>
<reference evidence="1" key="1">
    <citation type="submission" date="2021-02" db="EMBL/GenBank/DDBJ databases">
        <authorList>
            <person name="Syme A R."/>
            <person name="Syme A R."/>
            <person name="Moolhuijzen P."/>
        </authorList>
    </citation>
    <scope>NUCLEOTIDE SEQUENCE</scope>
    <source>
        <strain evidence="1">W1-1</strain>
    </source>
</reference>